<dbReference type="SUPFAM" id="SSF54160">
    <property type="entry name" value="Chromo domain-like"/>
    <property type="match status" value="1"/>
</dbReference>
<proteinExistence type="predicted"/>
<keyword evidence="9" id="KW-0539">Nucleus</keyword>
<evidence type="ECO:0000256" key="5">
    <source>
        <dbReference type="ARBA" id="ARBA00022771"/>
    </source>
</evidence>
<evidence type="ECO:0000256" key="3">
    <source>
        <dbReference type="ARBA" id="ARBA00022723"/>
    </source>
</evidence>
<dbReference type="GeneID" id="25316733"/>
<dbReference type="PANTHER" id="PTHR45623">
    <property type="entry name" value="CHROMODOMAIN-HELICASE-DNA-BINDING PROTEIN 3-RELATED-RELATED"/>
    <property type="match status" value="1"/>
</dbReference>
<dbReference type="InterPro" id="IPR049730">
    <property type="entry name" value="SNF2/RAD54-like_C"/>
</dbReference>
<dbReference type="GO" id="GO:0008270">
    <property type="term" value="F:zinc ion binding"/>
    <property type="evidence" value="ECO:0007669"/>
    <property type="project" value="UniProtKB-KW"/>
</dbReference>
<dbReference type="STRING" id="1408163.A0A0F4YVD3"/>
<dbReference type="InterPro" id="IPR013083">
    <property type="entry name" value="Znf_RING/FYVE/PHD"/>
</dbReference>
<evidence type="ECO:0000313" key="14">
    <source>
        <dbReference type="Proteomes" id="UP000053958"/>
    </source>
</evidence>
<dbReference type="InterPro" id="IPR040934">
    <property type="entry name" value="Znf-CCCH_6"/>
</dbReference>
<feature type="compositionally biased region" description="Basic and acidic residues" evidence="10">
    <location>
        <begin position="435"/>
        <end position="451"/>
    </location>
</feature>
<dbReference type="InterPro" id="IPR041684">
    <property type="entry name" value="Znf-PHD-like"/>
</dbReference>
<feature type="compositionally biased region" description="Acidic residues" evidence="10">
    <location>
        <begin position="1344"/>
        <end position="1366"/>
    </location>
</feature>
<dbReference type="InterPro" id="IPR016197">
    <property type="entry name" value="Chromo-like_dom_sf"/>
</dbReference>
<feature type="compositionally biased region" description="Low complexity" evidence="10">
    <location>
        <begin position="1560"/>
        <end position="1570"/>
    </location>
</feature>
<feature type="region of interest" description="Disordered" evidence="10">
    <location>
        <begin position="270"/>
        <end position="297"/>
    </location>
</feature>
<keyword evidence="5" id="KW-0863">Zinc-finger</keyword>
<feature type="domain" description="Helicase C-terminal" evidence="12">
    <location>
        <begin position="1045"/>
        <end position="1207"/>
    </location>
</feature>
<dbReference type="SUPFAM" id="SSF52540">
    <property type="entry name" value="P-loop containing nucleoside triphosphate hydrolases"/>
    <property type="match status" value="2"/>
</dbReference>
<dbReference type="InterPro" id="IPR027417">
    <property type="entry name" value="P-loop_NTPase"/>
</dbReference>
<dbReference type="GO" id="GO:0003682">
    <property type="term" value="F:chromatin binding"/>
    <property type="evidence" value="ECO:0007669"/>
    <property type="project" value="TreeGrafter"/>
</dbReference>
<dbReference type="CDD" id="cd18793">
    <property type="entry name" value="SF2_C_SNF"/>
    <property type="match status" value="1"/>
</dbReference>
<dbReference type="GO" id="GO:0005634">
    <property type="term" value="C:nucleus"/>
    <property type="evidence" value="ECO:0007669"/>
    <property type="project" value="UniProtKB-SubCell"/>
</dbReference>
<dbReference type="PROSITE" id="PS51192">
    <property type="entry name" value="HELICASE_ATP_BIND_1"/>
    <property type="match status" value="1"/>
</dbReference>
<dbReference type="Pfam" id="PF00176">
    <property type="entry name" value="SNF2-rel_dom"/>
    <property type="match status" value="1"/>
</dbReference>
<dbReference type="Pfam" id="PF23615">
    <property type="entry name" value="Chromo_MIT1"/>
    <property type="match status" value="1"/>
</dbReference>
<evidence type="ECO:0000256" key="7">
    <source>
        <dbReference type="ARBA" id="ARBA00022833"/>
    </source>
</evidence>
<dbReference type="Pfam" id="PF18585">
    <property type="entry name" value="zf-CCCH_6"/>
    <property type="match status" value="1"/>
</dbReference>
<accession>A0A0F4YVD3</accession>
<reference evidence="13 14" key="1">
    <citation type="submission" date="2015-04" db="EMBL/GenBank/DDBJ databases">
        <authorList>
            <person name="Heijne W.H."/>
            <person name="Fedorova N.D."/>
            <person name="Nierman W.C."/>
            <person name="Vollebregt A.W."/>
            <person name="Zhao Z."/>
            <person name="Wu L."/>
            <person name="Kumar M."/>
            <person name="Stam H."/>
            <person name="van den Berg M.A."/>
            <person name="Pel H.J."/>
        </authorList>
    </citation>
    <scope>NUCLEOTIDE SEQUENCE [LARGE SCALE GENOMIC DNA]</scope>
    <source>
        <strain evidence="13 14">CBS 393.64</strain>
    </source>
</reference>
<dbReference type="InterPro" id="IPR011011">
    <property type="entry name" value="Znf_FYVE_PHD"/>
</dbReference>
<evidence type="ECO:0000259" key="12">
    <source>
        <dbReference type="PROSITE" id="PS51194"/>
    </source>
</evidence>
<evidence type="ECO:0000256" key="10">
    <source>
        <dbReference type="SAM" id="MobiDB-lite"/>
    </source>
</evidence>
<comment type="subunit">
    <text evidence="2">Component of the NuA4 histone acetyltransferase complex.</text>
</comment>
<dbReference type="GO" id="GO:0042393">
    <property type="term" value="F:histone binding"/>
    <property type="evidence" value="ECO:0007669"/>
    <property type="project" value="TreeGrafter"/>
</dbReference>
<dbReference type="Gene3D" id="3.40.50.300">
    <property type="entry name" value="P-loop containing nucleotide triphosphate hydrolases"/>
    <property type="match status" value="1"/>
</dbReference>
<feature type="region of interest" description="Disordered" evidence="10">
    <location>
        <begin position="1321"/>
        <end position="1406"/>
    </location>
</feature>
<evidence type="ECO:0000259" key="11">
    <source>
        <dbReference type="PROSITE" id="PS51192"/>
    </source>
</evidence>
<evidence type="ECO:0000256" key="4">
    <source>
        <dbReference type="ARBA" id="ARBA00022741"/>
    </source>
</evidence>
<dbReference type="Proteomes" id="UP000053958">
    <property type="component" value="Unassembled WGS sequence"/>
</dbReference>
<organism evidence="13 14">
    <name type="scientific">Rasamsonia emersonii (strain ATCC 16479 / CBS 393.64 / IMI 116815)</name>
    <dbReference type="NCBI Taxonomy" id="1408163"/>
    <lineage>
        <taxon>Eukaryota</taxon>
        <taxon>Fungi</taxon>
        <taxon>Dikarya</taxon>
        <taxon>Ascomycota</taxon>
        <taxon>Pezizomycotina</taxon>
        <taxon>Eurotiomycetes</taxon>
        <taxon>Eurotiomycetidae</taxon>
        <taxon>Eurotiales</taxon>
        <taxon>Trichocomaceae</taxon>
        <taxon>Rasamsonia</taxon>
    </lineage>
</organism>
<dbReference type="GO" id="GO:0016887">
    <property type="term" value="F:ATP hydrolysis activity"/>
    <property type="evidence" value="ECO:0007669"/>
    <property type="project" value="TreeGrafter"/>
</dbReference>
<dbReference type="InterPro" id="IPR014001">
    <property type="entry name" value="Helicase_ATP-bd"/>
</dbReference>
<dbReference type="Pfam" id="PF15446">
    <property type="entry name" value="zf-PHD-like"/>
    <property type="match status" value="1"/>
</dbReference>
<dbReference type="InterPro" id="IPR038718">
    <property type="entry name" value="SNF2-like_sf"/>
</dbReference>
<feature type="compositionally biased region" description="Pro residues" evidence="10">
    <location>
        <begin position="1633"/>
        <end position="1642"/>
    </location>
</feature>
<keyword evidence="14" id="KW-1185">Reference proteome</keyword>
<feature type="region of interest" description="Disordered" evidence="10">
    <location>
        <begin position="1498"/>
        <end position="1650"/>
    </location>
</feature>
<evidence type="ECO:0000256" key="6">
    <source>
        <dbReference type="ARBA" id="ARBA00022801"/>
    </source>
</evidence>
<dbReference type="GO" id="GO:0003677">
    <property type="term" value="F:DNA binding"/>
    <property type="evidence" value="ECO:0007669"/>
    <property type="project" value="TreeGrafter"/>
</dbReference>
<dbReference type="PANTHER" id="PTHR45623:SF17">
    <property type="entry name" value="CHROMODOMAIN-HELICASE-DNA-BINDING PROTEIN 3-RELATED"/>
    <property type="match status" value="1"/>
</dbReference>
<dbReference type="GO" id="GO:0140658">
    <property type="term" value="F:ATP-dependent chromatin remodeler activity"/>
    <property type="evidence" value="ECO:0007669"/>
    <property type="project" value="TreeGrafter"/>
</dbReference>
<evidence type="ECO:0000256" key="8">
    <source>
        <dbReference type="ARBA" id="ARBA00022840"/>
    </source>
</evidence>
<dbReference type="InterPro" id="IPR001650">
    <property type="entry name" value="Helicase_C-like"/>
</dbReference>
<dbReference type="InterPro" id="IPR056616">
    <property type="entry name" value="Chromo_MIT1"/>
</dbReference>
<keyword evidence="6" id="KW-0378">Hydrolase</keyword>
<evidence type="ECO:0000256" key="9">
    <source>
        <dbReference type="ARBA" id="ARBA00023242"/>
    </source>
</evidence>
<dbReference type="Gene3D" id="3.40.50.10810">
    <property type="entry name" value="Tandem AAA-ATPase domain"/>
    <property type="match status" value="1"/>
</dbReference>
<feature type="region of interest" description="Disordered" evidence="10">
    <location>
        <begin position="132"/>
        <end position="258"/>
    </location>
</feature>
<name>A0A0F4YVD3_RASE3</name>
<dbReference type="SMART" id="SM00490">
    <property type="entry name" value="HELICc"/>
    <property type="match status" value="1"/>
</dbReference>
<dbReference type="InterPro" id="IPR055565">
    <property type="entry name" value="DUF7141"/>
</dbReference>
<gene>
    <name evidence="13" type="ORF">T310_4385</name>
</gene>
<keyword evidence="4" id="KW-0547">Nucleotide-binding</keyword>
<feature type="domain" description="Helicase ATP-binding" evidence="11">
    <location>
        <begin position="738"/>
        <end position="909"/>
    </location>
</feature>
<dbReference type="RefSeq" id="XP_013328210.1">
    <property type="nucleotide sequence ID" value="XM_013472756.1"/>
</dbReference>
<keyword evidence="8" id="KW-0067">ATP-binding</keyword>
<dbReference type="OrthoDB" id="5857104at2759"/>
<dbReference type="SMART" id="SM00487">
    <property type="entry name" value="DEXDc"/>
    <property type="match status" value="1"/>
</dbReference>
<dbReference type="GO" id="GO:0000785">
    <property type="term" value="C:chromatin"/>
    <property type="evidence" value="ECO:0007669"/>
    <property type="project" value="TreeGrafter"/>
</dbReference>
<keyword evidence="3" id="KW-0479">Metal-binding</keyword>
<dbReference type="Gene3D" id="3.30.40.10">
    <property type="entry name" value="Zinc/RING finger domain, C3HC4 (zinc finger)"/>
    <property type="match status" value="1"/>
</dbReference>
<sequence length="1650" mass="185073">MRSDREFSSASDDADALVADLLQQFSSTDHKAPQQPLATSSHSRSEPAAEPTTAIPSPKVASEEKAYAVEVPAISDADEYEFLPGHFVVREILEKKQTAEGPRYKVELESSDKEWMPPSHIETLTNGPEALSHFKSRGKRKPEEMLTDGRHRKVQRPEGFVSSETLIFSDDDDDEPVVSATATRSTQRDRPPLRLTMKRQQPSDEEGYYSSSSSTNESDVRPTRRSTRAATQRYTFESSEEASSDDLLGSSTVTISNGRRSGKNIVLRRSARHLRARKSDSESDTYAPRGVRFSTRTRKSLKKNLRERLESDISENEAVPTEKRYIGAKEVFFKVPTHDPFRQRHRNVCDTCSVLGDDKEKGPLVFCQGCTSAFHSVCLGPRGSREHIVTKVGHDKFVLQCRRCIGIAHKKDSTAPHLGHCTECKAESPLAKPFKERLNSRQEQKQREKNGGVDPITTVDKSLVDNVDNVLFRCINCTRAYHFEHLPPRSEDSHASQTEGLSSTDIANMRFKEYGRRWMCYDCVTAPGEIEAIIAWRPVDVDSYTPGFTADVLDEAEKEYLIKWKRKSYYRTTWMPGTWVWGVAAPVMRKAFLKSPKALKPQMTAEDAIPEDYLRVDIVFDVRYTNIVSNCTKEIDMARVKEVKEAYVKFKGLLYEDAVWEAVPNPEDTERWNDFKAAYEDWVLRDYVRIPKSGALKKHLAHVRAQDFKSTLVKKSQPSCLTGGKLMEYQLDGLNWLYYMWYKQQNAILADEMGLGKTIQVIAFLATLIQDHRCWPFLVVVPNSTCPNWRREVKKWAPSLRVVSYYGSSAARKIAHDYEMFPNGATDLRCHIVVTSYETMIDEKARRVLSGIPWAGLVVDEGQRLKNEKNLLYESLSRISFPFKVLLTGTPLQNNTLELFNLLQFCDPKINAQELEEKYETLTKENVPELHDLIRPFFLRRTKAQVLTFLPPMAQIIVPVSMSIVQKKLYKSILAKNSKLIKSIFQNNQDQNLKQTERHSLSNILMQLRKCLCHPFVYSKAIEERTFNAAVSHRNLVEASGKLKLLELMLPKLKERGHRVLLFSQFLDNLDIVEDFLDGLGLLHRRLDGSMSSHEKQKRIDDFNAPNSPYFAFLLSTRSGGVGINLATADTVIIMDPDFNPHQDIQALSRAHRIGQQKKVLVFQLMTRASAEEKIMQIGKKKMALDHVLIEKMDADDESALDLESILRHGAEALFENDDTGDIHYDSDSVDRLLDRSQAENTQVGNDASAESQFSFARVWANDTAALEDRLGDSDAPTPPSNTLWEKILQERERAAAEEAAAQAQALGRGKRKRNVVDYAINEVAGEPSPTGPAKKSGRRAESDAEFTAEDEGSDDVDSDDVEPESGELTPLNKKPVQKGRPLKRVDPDKVEIPSLDGNSDRPPAGPSRPFPCLACNQPHPVGYCPLKLAGVEHCGLCGIAHFGYQRTCPHLNSEAQITVMLQSLKQSTEPRYLVDQAKQYLRNIKGDLVWRRRRAEKLNSTNNGSTNNVSTNNGSTNNGNTAESFPPGGASRPGQTVLDLTQTSGPQQVPSSVPPPQAPSQAPRPNAAPNYQGFTQGPSGAKQYPHSMPSSGPPPGAFQPQFGSQMPQPPPNANYHGSMPGGPGNTHHAHPPANPIPPPAWRNPSDRPQ</sequence>
<feature type="compositionally biased region" description="Low complexity" evidence="10">
    <location>
        <begin position="1500"/>
        <end position="1522"/>
    </location>
</feature>
<dbReference type="PROSITE" id="PS51194">
    <property type="entry name" value="HELICASE_CTER"/>
    <property type="match status" value="1"/>
</dbReference>
<evidence type="ECO:0000313" key="13">
    <source>
        <dbReference type="EMBL" id="KKA21598.1"/>
    </source>
</evidence>
<dbReference type="Pfam" id="PF00271">
    <property type="entry name" value="Helicase_C"/>
    <property type="match status" value="1"/>
</dbReference>
<protein>
    <submittedName>
        <fullName evidence="13">Chromatin remodeling complex subunit (Chd3)</fullName>
    </submittedName>
</protein>
<dbReference type="SMART" id="SM00249">
    <property type="entry name" value="PHD"/>
    <property type="match status" value="2"/>
</dbReference>
<dbReference type="CDD" id="cd15489">
    <property type="entry name" value="PHD_SF"/>
    <property type="match status" value="1"/>
</dbReference>
<dbReference type="CDD" id="cd17919">
    <property type="entry name" value="DEXHc_Snf"/>
    <property type="match status" value="1"/>
</dbReference>
<dbReference type="EMBL" id="LASV01000179">
    <property type="protein sequence ID" value="KKA21598.1"/>
    <property type="molecule type" value="Genomic_DNA"/>
</dbReference>
<comment type="subcellular location">
    <subcellularLocation>
        <location evidence="1">Nucleus</location>
    </subcellularLocation>
</comment>
<evidence type="ECO:0000256" key="1">
    <source>
        <dbReference type="ARBA" id="ARBA00004123"/>
    </source>
</evidence>
<evidence type="ECO:0000256" key="2">
    <source>
        <dbReference type="ARBA" id="ARBA00011353"/>
    </source>
</evidence>
<dbReference type="GO" id="GO:0005524">
    <property type="term" value="F:ATP binding"/>
    <property type="evidence" value="ECO:0007669"/>
    <property type="project" value="UniProtKB-KW"/>
</dbReference>
<dbReference type="InterPro" id="IPR000330">
    <property type="entry name" value="SNF2_N"/>
</dbReference>
<dbReference type="Pfam" id="PF23614">
    <property type="entry name" value="DUF7141"/>
    <property type="match status" value="1"/>
</dbReference>
<comment type="caution">
    <text evidence="13">The sequence shown here is derived from an EMBL/GenBank/DDBJ whole genome shotgun (WGS) entry which is preliminary data.</text>
</comment>
<keyword evidence="7" id="KW-0862">Zinc</keyword>
<feature type="region of interest" description="Disordered" evidence="10">
    <location>
        <begin position="21"/>
        <end position="62"/>
    </location>
</feature>
<dbReference type="SUPFAM" id="SSF57903">
    <property type="entry name" value="FYVE/PHD zinc finger"/>
    <property type="match status" value="1"/>
</dbReference>
<dbReference type="InterPro" id="IPR001965">
    <property type="entry name" value="Znf_PHD"/>
</dbReference>
<feature type="region of interest" description="Disordered" evidence="10">
    <location>
        <begin position="435"/>
        <end position="458"/>
    </location>
</feature>